<dbReference type="Gene3D" id="3.40.50.2300">
    <property type="match status" value="2"/>
</dbReference>
<dbReference type="AlphaFoldDB" id="A0A6J7DUG6"/>
<dbReference type="Pfam" id="PF13407">
    <property type="entry name" value="Peripla_BP_4"/>
    <property type="match status" value="1"/>
</dbReference>
<protein>
    <submittedName>
        <fullName evidence="4">Unannotated protein</fullName>
    </submittedName>
</protein>
<gene>
    <name evidence="4" type="ORF">UFOPK3402_00762</name>
</gene>
<dbReference type="GO" id="GO:0030288">
    <property type="term" value="C:outer membrane-bounded periplasmic space"/>
    <property type="evidence" value="ECO:0007669"/>
    <property type="project" value="TreeGrafter"/>
</dbReference>
<comment type="subcellular location">
    <subcellularLocation>
        <location evidence="1">Cell envelope</location>
    </subcellularLocation>
</comment>
<dbReference type="SUPFAM" id="SSF53822">
    <property type="entry name" value="Periplasmic binding protein-like I"/>
    <property type="match status" value="1"/>
</dbReference>
<dbReference type="PROSITE" id="PS51257">
    <property type="entry name" value="PROKAR_LIPOPROTEIN"/>
    <property type="match status" value="1"/>
</dbReference>
<dbReference type="GO" id="GO:0030246">
    <property type="term" value="F:carbohydrate binding"/>
    <property type="evidence" value="ECO:0007669"/>
    <property type="project" value="TreeGrafter"/>
</dbReference>
<dbReference type="InterPro" id="IPR025997">
    <property type="entry name" value="SBP_2_dom"/>
</dbReference>
<evidence type="ECO:0000259" key="3">
    <source>
        <dbReference type="Pfam" id="PF13407"/>
    </source>
</evidence>
<evidence type="ECO:0000313" key="4">
    <source>
        <dbReference type="EMBL" id="CAB4872294.1"/>
    </source>
</evidence>
<keyword evidence="2" id="KW-0732">Signal</keyword>
<reference evidence="4" key="1">
    <citation type="submission" date="2020-05" db="EMBL/GenBank/DDBJ databases">
        <authorList>
            <person name="Chiriac C."/>
            <person name="Salcher M."/>
            <person name="Ghai R."/>
            <person name="Kavagutti S V."/>
        </authorList>
    </citation>
    <scope>NUCLEOTIDE SEQUENCE</scope>
</reference>
<sequence length="381" mass="38198">MSKKIYGAVAGLAAAALLVTACGGSSTSTESSAAPAASSAAAAASSAAPAATAKIGVILPDSASSDRWENADRKFLGDAFTAAGVEFDIQNANGDKAKFATIADQMLASGVSALLIVNLDSPSAAAVVAKAAAQGVPVIDYDRLTLGGGSNYYVSFDNVAVGTKIGEGLVKCMQDAGNMDGPVALLNGSPTDNNATLFKQGYEKVVTDAGYTIADDQSVPDWDNTKAGTIFEQMYTKANGDFVGVASANDGLGGAAIAVLDRNGQAGKIPVTGQDATDEGLQRVLLGTQCMTVYKAIKAEAEAAAALAIALSNGDQAGADALATGVTADSETGKDVASVLLVPVGITPETVKDVVADGFTSADKICTTDELKAACEKYGVK</sequence>
<feature type="domain" description="Periplasmic binding protein" evidence="3">
    <location>
        <begin position="56"/>
        <end position="315"/>
    </location>
</feature>
<evidence type="ECO:0000256" key="1">
    <source>
        <dbReference type="ARBA" id="ARBA00004196"/>
    </source>
</evidence>
<dbReference type="PANTHER" id="PTHR30036:SF1">
    <property type="entry name" value="D-XYLOSE-BINDING PERIPLASMIC PROTEIN"/>
    <property type="match status" value="1"/>
</dbReference>
<dbReference type="InterPro" id="IPR050555">
    <property type="entry name" value="Bact_Solute-Bind_Prot2"/>
</dbReference>
<accession>A0A6J7DUG6</accession>
<organism evidence="4">
    <name type="scientific">freshwater metagenome</name>
    <dbReference type="NCBI Taxonomy" id="449393"/>
    <lineage>
        <taxon>unclassified sequences</taxon>
        <taxon>metagenomes</taxon>
        <taxon>ecological metagenomes</taxon>
    </lineage>
</organism>
<proteinExistence type="predicted"/>
<dbReference type="PANTHER" id="PTHR30036">
    <property type="entry name" value="D-XYLOSE-BINDING PERIPLASMIC PROTEIN"/>
    <property type="match status" value="1"/>
</dbReference>
<dbReference type="EMBL" id="CAFBLS010000077">
    <property type="protein sequence ID" value="CAB4872294.1"/>
    <property type="molecule type" value="Genomic_DNA"/>
</dbReference>
<evidence type="ECO:0000256" key="2">
    <source>
        <dbReference type="ARBA" id="ARBA00022729"/>
    </source>
</evidence>
<dbReference type="InterPro" id="IPR028082">
    <property type="entry name" value="Peripla_BP_I"/>
</dbReference>
<name>A0A6J7DUG6_9ZZZZ</name>